<protein>
    <recommendedName>
        <fullName evidence="3">Transposase</fullName>
    </recommendedName>
</protein>
<evidence type="ECO:0000313" key="1">
    <source>
        <dbReference type="EMBL" id="CAK6970290.1"/>
    </source>
</evidence>
<organism evidence="1 2">
    <name type="scientific">Scomber scombrus</name>
    <name type="common">Atlantic mackerel</name>
    <name type="synonym">Scomber vernalis</name>
    <dbReference type="NCBI Taxonomy" id="13677"/>
    <lineage>
        <taxon>Eukaryota</taxon>
        <taxon>Metazoa</taxon>
        <taxon>Chordata</taxon>
        <taxon>Craniata</taxon>
        <taxon>Vertebrata</taxon>
        <taxon>Euteleostomi</taxon>
        <taxon>Actinopterygii</taxon>
        <taxon>Neopterygii</taxon>
        <taxon>Teleostei</taxon>
        <taxon>Neoteleostei</taxon>
        <taxon>Acanthomorphata</taxon>
        <taxon>Pelagiaria</taxon>
        <taxon>Scombriformes</taxon>
        <taxon>Scombridae</taxon>
        <taxon>Scomber</taxon>
    </lineage>
</organism>
<dbReference type="EMBL" id="CAWUFR010000153">
    <property type="protein sequence ID" value="CAK6970290.1"/>
    <property type="molecule type" value="Genomic_DNA"/>
</dbReference>
<accession>A0AAV1PFK0</accession>
<dbReference type="Proteomes" id="UP001314229">
    <property type="component" value="Unassembled WGS sequence"/>
</dbReference>
<dbReference type="InterPro" id="IPR052717">
    <property type="entry name" value="Vacuolar_transposase_reg"/>
</dbReference>
<sequence>MPERHTAANVAQRLTDTIGEWGLMVFCVIHDNASSMNLAMSLCEDFSHDLGCTGHTLQLAIKAGLDLAEVAKTIDARQAQLNVKEKRLQTDCPTRWNSTFTMLERLHKQRIPVQAVLEDETVTKSTARKALSMRASQWELIQQLLPVLRPLAKATTIMCGEMHVGLSFIYPVILNLVDGVLKVEESDVLTTRNFKNAALKQLS</sequence>
<proteinExistence type="predicted"/>
<dbReference type="GO" id="GO:0005634">
    <property type="term" value="C:nucleus"/>
    <property type="evidence" value="ECO:0007669"/>
    <property type="project" value="TreeGrafter"/>
</dbReference>
<dbReference type="PANTHER" id="PTHR46169">
    <property type="entry name" value="DNA REPLICATION-RELATED ELEMENT FACTOR, ISOFORM A"/>
    <property type="match status" value="1"/>
</dbReference>
<comment type="caution">
    <text evidence="1">The sequence shown here is derived from an EMBL/GenBank/DDBJ whole genome shotgun (WGS) entry which is preliminary data.</text>
</comment>
<name>A0AAV1PFK0_SCOSC</name>
<dbReference type="PANTHER" id="PTHR46169:SF29">
    <property type="entry name" value="DNA REPLICATION-RELATED ELEMENT FACTOR, ISOFORM A"/>
    <property type="match status" value="1"/>
</dbReference>
<gene>
    <name evidence="1" type="ORF">FSCOSCO3_A020276</name>
</gene>
<dbReference type="SUPFAM" id="SSF53098">
    <property type="entry name" value="Ribonuclease H-like"/>
    <property type="match status" value="1"/>
</dbReference>
<keyword evidence="2" id="KW-1185">Reference proteome</keyword>
<reference evidence="1 2" key="1">
    <citation type="submission" date="2024-01" db="EMBL/GenBank/DDBJ databases">
        <authorList>
            <person name="Alioto T."/>
            <person name="Alioto T."/>
            <person name="Gomez Garrido J."/>
        </authorList>
    </citation>
    <scope>NUCLEOTIDE SEQUENCE [LARGE SCALE GENOMIC DNA]</scope>
</reference>
<evidence type="ECO:0000313" key="2">
    <source>
        <dbReference type="Proteomes" id="UP001314229"/>
    </source>
</evidence>
<dbReference type="InterPro" id="IPR012337">
    <property type="entry name" value="RNaseH-like_sf"/>
</dbReference>
<dbReference type="AlphaFoldDB" id="A0AAV1PFK0"/>
<evidence type="ECO:0008006" key="3">
    <source>
        <dbReference type="Google" id="ProtNLM"/>
    </source>
</evidence>
<dbReference type="GO" id="GO:0006357">
    <property type="term" value="P:regulation of transcription by RNA polymerase II"/>
    <property type="evidence" value="ECO:0007669"/>
    <property type="project" value="TreeGrafter"/>
</dbReference>